<dbReference type="InterPro" id="IPR036390">
    <property type="entry name" value="WH_DNA-bd_sf"/>
</dbReference>
<keyword evidence="1" id="KW-0805">Transcription regulation</keyword>
<dbReference type="PROSITE" id="PS50042">
    <property type="entry name" value="CNMP_BINDING_3"/>
    <property type="match status" value="1"/>
</dbReference>
<dbReference type="GO" id="GO:0003677">
    <property type="term" value="F:DNA binding"/>
    <property type="evidence" value="ECO:0007669"/>
    <property type="project" value="UniProtKB-KW"/>
</dbReference>
<dbReference type="InterPro" id="IPR018490">
    <property type="entry name" value="cNMP-bd_dom_sf"/>
</dbReference>
<evidence type="ECO:0000256" key="2">
    <source>
        <dbReference type="ARBA" id="ARBA00023125"/>
    </source>
</evidence>
<keyword evidence="2" id="KW-0238">DNA-binding</keyword>
<evidence type="ECO:0000313" key="6">
    <source>
        <dbReference type="EMBL" id="KRM07565.1"/>
    </source>
</evidence>
<protein>
    <recommendedName>
        <fullName evidence="8">HTH crp-type domain-containing protein</fullName>
    </recommendedName>
</protein>
<dbReference type="Proteomes" id="UP000051451">
    <property type="component" value="Unassembled WGS sequence"/>
</dbReference>
<evidence type="ECO:0000259" key="4">
    <source>
        <dbReference type="PROSITE" id="PS50042"/>
    </source>
</evidence>
<keyword evidence="7" id="KW-1185">Reference proteome</keyword>
<dbReference type="SUPFAM" id="SSF46785">
    <property type="entry name" value="Winged helix' DNA-binding domain"/>
    <property type="match status" value="1"/>
</dbReference>
<dbReference type="RefSeq" id="WP_057870812.1">
    <property type="nucleotide sequence ID" value="NZ_AZGB01000005.1"/>
</dbReference>
<feature type="domain" description="Cyclic nucleotide-binding" evidence="4">
    <location>
        <begin position="16"/>
        <end position="61"/>
    </location>
</feature>
<dbReference type="GeneID" id="98318070"/>
<dbReference type="Gene3D" id="1.10.10.10">
    <property type="entry name" value="Winged helix-like DNA-binding domain superfamily/Winged helix DNA-binding domain"/>
    <property type="match status" value="1"/>
</dbReference>
<dbReference type="InterPro" id="IPR036388">
    <property type="entry name" value="WH-like_DNA-bd_sf"/>
</dbReference>
<evidence type="ECO:0000313" key="7">
    <source>
        <dbReference type="Proteomes" id="UP000051451"/>
    </source>
</evidence>
<feature type="domain" description="HTH crp-type" evidence="5">
    <location>
        <begin position="150"/>
        <end position="223"/>
    </location>
</feature>
<dbReference type="AlphaFoldDB" id="A0A0R1VQ53"/>
<dbReference type="InterPro" id="IPR000595">
    <property type="entry name" value="cNMP-bd_dom"/>
</dbReference>
<dbReference type="Pfam" id="PF13545">
    <property type="entry name" value="HTH_Crp_2"/>
    <property type="match status" value="1"/>
</dbReference>
<dbReference type="OrthoDB" id="9810708at2"/>
<dbReference type="STRING" id="1423750.FC89_GL000002"/>
<comment type="caution">
    <text evidence="6">The sequence shown here is derived from an EMBL/GenBank/DDBJ whole genome shotgun (WGS) entry which is preliminary data.</text>
</comment>
<evidence type="ECO:0008006" key="8">
    <source>
        <dbReference type="Google" id="ProtNLM"/>
    </source>
</evidence>
<dbReference type="GO" id="GO:0006355">
    <property type="term" value="P:regulation of DNA-templated transcription"/>
    <property type="evidence" value="ECO:0007669"/>
    <property type="project" value="InterPro"/>
</dbReference>
<dbReference type="InterPro" id="IPR014710">
    <property type="entry name" value="RmlC-like_jellyroll"/>
</dbReference>
<proteinExistence type="predicted"/>
<dbReference type="SUPFAM" id="SSF51206">
    <property type="entry name" value="cAMP-binding domain-like"/>
    <property type="match status" value="1"/>
</dbReference>
<dbReference type="EMBL" id="AZGB01000005">
    <property type="protein sequence ID" value="KRM07565.1"/>
    <property type="molecule type" value="Genomic_DNA"/>
</dbReference>
<evidence type="ECO:0000259" key="5">
    <source>
        <dbReference type="PROSITE" id="PS51063"/>
    </source>
</evidence>
<keyword evidence="3" id="KW-0804">Transcription</keyword>
<gene>
    <name evidence="6" type="ORF">FC89_GL000002</name>
</gene>
<reference evidence="6 7" key="1">
    <citation type="journal article" date="2015" name="Genome Announc.">
        <title>Expanding the biotechnology potential of lactobacilli through comparative genomics of 213 strains and associated genera.</title>
        <authorList>
            <person name="Sun Z."/>
            <person name="Harris H.M."/>
            <person name="McCann A."/>
            <person name="Guo C."/>
            <person name="Argimon S."/>
            <person name="Zhang W."/>
            <person name="Yang X."/>
            <person name="Jeffery I.B."/>
            <person name="Cooney J.C."/>
            <person name="Kagawa T.F."/>
            <person name="Liu W."/>
            <person name="Song Y."/>
            <person name="Salvetti E."/>
            <person name="Wrobel A."/>
            <person name="Rasinkangas P."/>
            <person name="Parkhill J."/>
            <person name="Rea M.C."/>
            <person name="O'Sullivan O."/>
            <person name="Ritari J."/>
            <person name="Douillard F.P."/>
            <person name="Paul Ross R."/>
            <person name="Yang R."/>
            <person name="Briner A.E."/>
            <person name="Felis G.E."/>
            <person name="de Vos W.M."/>
            <person name="Barrangou R."/>
            <person name="Klaenhammer T.R."/>
            <person name="Caufield P.W."/>
            <person name="Cui Y."/>
            <person name="Zhang H."/>
            <person name="O'Toole P.W."/>
        </authorList>
    </citation>
    <scope>NUCLEOTIDE SEQUENCE [LARGE SCALE GENOMIC DNA]</scope>
    <source>
        <strain evidence="6 7">DSM 18630</strain>
    </source>
</reference>
<dbReference type="PROSITE" id="PS51063">
    <property type="entry name" value="HTH_CRP_2"/>
    <property type="match status" value="1"/>
</dbReference>
<evidence type="ECO:0000256" key="3">
    <source>
        <dbReference type="ARBA" id="ARBA00023163"/>
    </source>
</evidence>
<dbReference type="PATRIC" id="fig|1423750.3.peg.2"/>
<evidence type="ECO:0000256" key="1">
    <source>
        <dbReference type="ARBA" id="ARBA00023015"/>
    </source>
</evidence>
<dbReference type="InterPro" id="IPR012318">
    <property type="entry name" value="HTH_CRP"/>
</dbReference>
<sequence>MINNTENRLTVEKLEFFNLLDKKMQQEFIKNARLQSFKKGECINNKLDLGKNVIIVLEGKLVCKRFHANGEGYSVFFLKEEEHYPFIDKNLSEYLDVYLIGKTSGKSLILTTEMFEQLRINHVQIDEILLSKINWHFYFAVSMRCVFPVTNACERAKRVIYLFNREFGDRQADGSSFFPRWINHYEIALSAATTRERVSQTISQLRREGMVENRGHLLILKPAFLEQLKQEINLEPHRIT</sequence>
<organism evidence="6 7">
    <name type="scientific">Liquorilactobacillus ghanensis DSM 18630</name>
    <dbReference type="NCBI Taxonomy" id="1423750"/>
    <lineage>
        <taxon>Bacteria</taxon>
        <taxon>Bacillati</taxon>
        <taxon>Bacillota</taxon>
        <taxon>Bacilli</taxon>
        <taxon>Lactobacillales</taxon>
        <taxon>Lactobacillaceae</taxon>
        <taxon>Liquorilactobacillus</taxon>
    </lineage>
</organism>
<name>A0A0R1VQ53_9LACO</name>
<accession>A0A0R1VQ53</accession>
<dbReference type="Gene3D" id="2.60.120.10">
    <property type="entry name" value="Jelly Rolls"/>
    <property type="match status" value="1"/>
</dbReference>